<keyword evidence="3" id="KW-1185">Reference proteome</keyword>
<proteinExistence type="predicted"/>
<feature type="region of interest" description="Disordered" evidence="1">
    <location>
        <begin position="62"/>
        <end position="81"/>
    </location>
</feature>
<evidence type="ECO:0000313" key="2">
    <source>
        <dbReference type="EMBL" id="CAH2031154.1"/>
    </source>
</evidence>
<dbReference type="EMBL" id="OW150024">
    <property type="protein sequence ID" value="CAH2031154.1"/>
    <property type="molecule type" value="Genomic_DNA"/>
</dbReference>
<evidence type="ECO:0000313" key="3">
    <source>
        <dbReference type="Proteomes" id="UP001295463"/>
    </source>
</evidence>
<gene>
    <name evidence="2" type="ORF">GEAMG1_1324</name>
</gene>
<reference evidence="2 3" key="1">
    <citation type="submission" date="2022-03" db="EMBL/GenBank/DDBJ databases">
        <authorList>
            <person name="Koch H."/>
        </authorList>
    </citation>
    <scope>NUCLEOTIDE SEQUENCE [LARGE SCALE GENOMIC DNA]</scope>
    <source>
        <strain evidence="2 3">G1</strain>
    </source>
</reference>
<accession>A0ABN8HEC5</accession>
<organism evidence="2 3">
    <name type="scientific">Trichlorobacter ammonificans</name>
    <dbReference type="NCBI Taxonomy" id="2916410"/>
    <lineage>
        <taxon>Bacteria</taxon>
        <taxon>Pseudomonadati</taxon>
        <taxon>Thermodesulfobacteriota</taxon>
        <taxon>Desulfuromonadia</taxon>
        <taxon>Geobacterales</taxon>
        <taxon>Geobacteraceae</taxon>
        <taxon>Trichlorobacter</taxon>
    </lineage>
</organism>
<dbReference type="RefSeq" id="WP_305731993.1">
    <property type="nucleotide sequence ID" value="NZ_OW150024.1"/>
</dbReference>
<protein>
    <submittedName>
        <fullName evidence="2">Uncharacterized protein</fullName>
    </submittedName>
</protein>
<dbReference type="Proteomes" id="UP001295463">
    <property type="component" value="Chromosome"/>
</dbReference>
<evidence type="ECO:0000256" key="1">
    <source>
        <dbReference type="SAM" id="MobiDB-lite"/>
    </source>
</evidence>
<sequence>MTDNQWQHRVLQNCPYLWANHKECYCVEITSSKVCDAIRYCGTNYLDCPVFHKLRQQGAITAEAESSPPDKGGLLYRLRRE</sequence>
<name>A0ABN8HEC5_9BACT</name>